<dbReference type="SMART" id="SM01034">
    <property type="entry name" value="BLUF"/>
    <property type="match status" value="1"/>
</dbReference>
<gene>
    <name evidence="2" type="ORF">PRZ03_00255</name>
</gene>
<dbReference type="Pfam" id="PF04940">
    <property type="entry name" value="BLUF"/>
    <property type="match status" value="1"/>
</dbReference>
<sequence length="140" mass="15389">MLVHLLYASRAAHAMSGQDLVAILKQSREHNAGEGITGLLCHSDGVFMQLLEGGRDAVNARYQRIASDPRHKDVILLSYTEIAEREFAGWTMGQVNLHRLNPGLVLKYSATSQLNPYSMSGRAMLSLFRELVSSGAIECS</sequence>
<accession>A0ABT5K7Y2</accession>
<organism evidence="2 3">
    <name type="scientific">Roseateles albus</name>
    <dbReference type="NCBI Taxonomy" id="2987525"/>
    <lineage>
        <taxon>Bacteria</taxon>
        <taxon>Pseudomonadati</taxon>
        <taxon>Pseudomonadota</taxon>
        <taxon>Betaproteobacteria</taxon>
        <taxon>Burkholderiales</taxon>
        <taxon>Sphaerotilaceae</taxon>
        <taxon>Roseateles</taxon>
    </lineage>
</organism>
<dbReference type="Gene3D" id="3.30.70.100">
    <property type="match status" value="1"/>
</dbReference>
<dbReference type="PROSITE" id="PS50925">
    <property type="entry name" value="BLUF"/>
    <property type="match status" value="1"/>
</dbReference>
<feature type="domain" description="BLUF" evidence="1">
    <location>
        <begin position="2"/>
        <end position="93"/>
    </location>
</feature>
<dbReference type="InterPro" id="IPR007024">
    <property type="entry name" value="BLUF_domain"/>
</dbReference>
<proteinExistence type="predicted"/>
<keyword evidence="3" id="KW-1185">Reference proteome</keyword>
<evidence type="ECO:0000259" key="1">
    <source>
        <dbReference type="PROSITE" id="PS50925"/>
    </source>
</evidence>
<evidence type="ECO:0000313" key="2">
    <source>
        <dbReference type="EMBL" id="MDC8769983.1"/>
    </source>
</evidence>
<evidence type="ECO:0000313" key="3">
    <source>
        <dbReference type="Proteomes" id="UP001221189"/>
    </source>
</evidence>
<dbReference type="Proteomes" id="UP001221189">
    <property type="component" value="Unassembled WGS sequence"/>
</dbReference>
<dbReference type="SUPFAM" id="SSF54975">
    <property type="entry name" value="Acylphosphatase/BLUF domain-like"/>
    <property type="match status" value="1"/>
</dbReference>
<dbReference type="InterPro" id="IPR036046">
    <property type="entry name" value="Acylphosphatase-like_dom_sf"/>
</dbReference>
<name>A0ABT5K7Y2_9BURK</name>
<dbReference type="RefSeq" id="WP_263532855.1">
    <property type="nucleotide sequence ID" value="NZ_JAQQXT010000001.1"/>
</dbReference>
<protein>
    <submittedName>
        <fullName evidence="2">BLUF domain-containing protein</fullName>
    </submittedName>
</protein>
<reference evidence="2 3" key="1">
    <citation type="submission" date="2022-10" db="EMBL/GenBank/DDBJ databases">
        <title>Paucibacter sp. hw1 Genome sequencing.</title>
        <authorList>
            <person name="Park S."/>
        </authorList>
    </citation>
    <scope>NUCLEOTIDE SEQUENCE [LARGE SCALE GENOMIC DNA]</scope>
    <source>
        <strain evidence="3">hw1</strain>
    </source>
</reference>
<dbReference type="EMBL" id="JAQQXT010000001">
    <property type="protein sequence ID" value="MDC8769983.1"/>
    <property type="molecule type" value="Genomic_DNA"/>
</dbReference>
<comment type="caution">
    <text evidence="2">The sequence shown here is derived from an EMBL/GenBank/DDBJ whole genome shotgun (WGS) entry which is preliminary data.</text>
</comment>